<dbReference type="RefSeq" id="WP_341468361.1">
    <property type="nucleotide sequence ID" value="NZ_CP128399.1"/>
</dbReference>
<dbReference type="InterPro" id="IPR000383">
    <property type="entry name" value="Xaa-Pro-like_dom"/>
</dbReference>
<evidence type="ECO:0000313" key="3">
    <source>
        <dbReference type="EMBL" id="NWJ44584.1"/>
    </source>
</evidence>
<dbReference type="InterPro" id="IPR029058">
    <property type="entry name" value="AB_hydrolase_fold"/>
</dbReference>
<dbReference type="Gene3D" id="3.40.50.1820">
    <property type="entry name" value="alpha/beta hydrolase"/>
    <property type="match status" value="1"/>
</dbReference>
<dbReference type="GO" id="GO:0016787">
    <property type="term" value="F:hydrolase activity"/>
    <property type="evidence" value="ECO:0007669"/>
    <property type="project" value="UniProtKB-KW"/>
</dbReference>
<organism evidence="3 5">
    <name type="scientific">Candidatus Chlorohelix allophototropha</name>
    <dbReference type="NCBI Taxonomy" id="3003348"/>
    <lineage>
        <taxon>Bacteria</taxon>
        <taxon>Bacillati</taxon>
        <taxon>Chloroflexota</taxon>
        <taxon>Chloroflexia</taxon>
        <taxon>Candidatus Chloroheliales</taxon>
        <taxon>Candidatus Chloroheliaceae</taxon>
        <taxon>Candidatus Chlorohelix</taxon>
    </lineage>
</organism>
<dbReference type="PANTHER" id="PTHR43358">
    <property type="entry name" value="ALPHA/BETA-HYDROLASE"/>
    <property type="match status" value="1"/>
</dbReference>
<evidence type="ECO:0000313" key="5">
    <source>
        <dbReference type="Proteomes" id="UP000521676"/>
    </source>
</evidence>
<dbReference type="AlphaFoldDB" id="A0A8T7LRC7"/>
<evidence type="ECO:0000256" key="1">
    <source>
        <dbReference type="SAM" id="Phobius"/>
    </source>
</evidence>
<dbReference type="EMBL" id="JACATZ010000001">
    <property type="protein sequence ID" value="NWJ44584.1"/>
    <property type="molecule type" value="Genomic_DNA"/>
</dbReference>
<keyword evidence="1" id="KW-1133">Transmembrane helix</keyword>
<reference evidence="4" key="2">
    <citation type="journal article" date="2024" name="Nature">
        <title>Anoxygenic phototroph of the Chloroflexota uses a type I reaction centre.</title>
        <authorList>
            <person name="Tsuji J.M."/>
            <person name="Shaw N.A."/>
            <person name="Nagashima S."/>
            <person name="Venkiteswaran J.J."/>
            <person name="Schiff S.L."/>
            <person name="Watanabe T."/>
            <person name="Fukui M."/>
            <person name="Hanada S."/>
            <person name="Tank M."/>
            <person name="Neufeld J.D."/>
        </authorList>
    </citation>
    <scope>NUCLEOTIDE SEQUENCE</scope>
    <source>
        <strain evidence="4">L227-S17</strain>
    </source>
</reference>
<dbReference type="Proteomes" id="UP000521676">
    <property type="component" value="Unassembled WGS sequence"/>
</dbReference>
<name>A0A8T7LRC7_9CHLR</name>
<evidence type="ECO:0000259" key="2">
    <source>
        <dbReference type="Pfam" id="PF02129"/>
    </source>
</evidence>
<keyword evidence="3" id="KW-0378">Hydrolase</keyword>
<proteinExistence type="predicted"/>
<dbReference type="InterPro" id="IPR052920">
    <property type="entry name" value="DNA-binding_regulatory"/>
</dbReference>
<keyword evidence="1" id="KW-0472">Membrane</keyword>
<dbReference type="Proteomes" id="UP001431572">
    <property type="component" value="Chromosome 1"/>
</dbReference>
<sequence length="311" mass="34879">MKIQTSVKQKRAFYKTKRFKISLTGLVLGVIAIYIGICAYAASVFTTSATRDLGPNTPTTFGMPYEEITFKTSDSAQLTIRGWWIPRQNSQKTLIMVHSKDGTRTFLLPVSQRLWQQGFNILLFDTRGQGLSDGERYTFGWKEKYDVVGAVEFLKSKGFSPNHIGVVGWSMGAATALMAMAETPDIKAGLIESSYGSLDRVINEKYYPDSGMPILLYPGIKLMAKLMYDLDVDQSNPEVAITKLGERKVFLIHAEKDQEIPVSEFQILLKSGGANVAESWLVPGSKHVRSFQDYPDEYARRAVAFFNRELL</sequence>
<dbReference type="Pfam" id="PF02129">
    <property type="entry name" value="Peptidase_S15"/>
    <property type="match status" value="1"/>
</dbReference>
<keyword evidence="1" id="KW-0812">Transmembrane</keyword>
<feature type="domain" description="Xaa-Pro dipeptidyl-peptidase-like" evidence="2">
    <location>
        <begin position="95"/>
        <end position="200"/>
    </location>
</feature>
<gene>
    <name evidence="3" type="ORF">HXX08_01780</name>
    <name evidence="4" type="ORF">OZ401_002276</name>
</gene>
<accession>A0A8T7LRC7</accession>
<feature type="transmembrane region" description="Helical" evidence="1">
    <location>
        <begin position="21"/>
        <end position="42"/>
    </location>
</feature>
<dbReference type="EMBL" id="CP128399">
    <property type="protein sequence ID" value="WJW66474.1"/>
    <property type="molecule type" value="Genomic_DNA"/>
</dbReference>
<reference evidence="3 5" key="1">
    <citation type="submission" date="2020-06" db="EMBL/GenBank/DDBJ databases">
        <title>Anoxygenic phototrophic Chloroflexota member uses a Type I reaction center.</title>
        <authorList>
            <person name="Tsuji J.M."/>
            <person name="Shaw N.A."/>
            <person name="Nagashima S."/>
            <person name="Venkiteswaran J."/>
            <person name="Schiff S.L."/>
            <person name="Hanada S."/>
            <person name="Tank M."/>
            <person name="Neufeld J.D."/>
        </authorList>
    </citation>
    <scope>NUCLEOTIDE SEQUENCE [LARGE SCALE GENOMIC DNA]</scope>
    <source>
        <strain evidence="3">L227-S17</strain>
    </source>
</reference>
<evidence type="ECO:0000313" key="4">
    <source>
        <dbReference type="EMBL" id="WJW66474.1"/>
    </source>
</evidence>
<evidence type="ECO:0000313" key="6">
    <source>
        <dbReference type="Proteomes" id="UP001431572"/>
    </source>
</evidence>
<protein>
    <submittedName>
        <fullName evidence="3">Alpha/beta hydrolase</fullName>
    </submittedName>
</protein>
<dbReference type="SUPFAM" id="SSF53474">
    <property type="entry name" value="alpha/beta-Hydrolases"/>
    <property type="match status" value="1"/>
</dbReference>
<dbReference type="PANTHER" id="PTHR43358:SF4">
    <property type="entry name" value="ALPHA_BETA HYDROLASE FOLD-1 DOMAIN-CONTAINING PROTEIN"/>
    <property type="match status" value="1"/>
</dbReference>
<keyword evidence="6" id="KW-1185">Reference proteome</keyword>